<keyword evidence="4" id="KW-0614">Plasmid</keyword>
<dbReference type="InterPro" id="IPR018392">
    <property type="entry name" value="LysM"/>
</dbReference>
<dbReference type="AlphaFoldDB" id="A0AAX3XBZ4"/>
<dbReference type="PROSITE" id="PS51782">
    <property type="entry name" value="LYSM"/>
    <property type="match status" value="2"/>
</dbReference>
<dbReference type="RefSeq" id="WP_284650791.1">
    <property type="nucleotide sequence ID" value="NZ_CP123973.1"/>
</dbReference>
<sequence length="277" mass="30260">MKNIYKGLLMSSAMVGAAISVSSKANADQVTVKSGDTLSQIANKTGTTVESLKINNNLQDVNKIYPGQELKVDNNAQSSVKTYTVKAGDSLWKIAQANGLSVDELKSVNHLTGNLILVGQVLNLEKGQSQDDTQTQVQAQAQAPSEAQASQAQAQTPYQQVQQTQQQIQNRQNLYNWQAKQSANNVQSNVQASANSGYTSNVSGSDQAAKAWIAQRESSNNYNARNGQYIGKYQLSSSYLNGDYSPANQERVADQYVTSRYGSWTGAQQFWQSHGWY</sequence>
<protein>
    <submittedName>
        <fullName evidence="4">LysM peptidoglycan-binding domain-containing protein</fullName>
    </submittedName>
</protein>
<feature type="domain" description="LysM" evidence="3">
    <location>
        <begin position="28"/>
        <end position="72"/>
    </location>
</feature>
<evidence type="ECO:0000256" key="1">
    <source>
        <dbReference type="SAM" id="MobiDB-lite"/>
    </source>
</evidence>
<feature type="region of interest" description="Disordered" evidence="1">
    <location>
        <begin position="132"/>
        <end position="156"/>
    </location>
</feature>
<feature type="chain" id="PRO_5043769139" evidence="2">
    <location>
        <begin position="28"/>
        <end position="277"/>
    </location>
</feature>
<geneLocation type="plasmid" evidence="4 5">
    <name>unnamed2</name>
</geneLocation>
<proteinExistence type="predicted"/>
<dbReference type="CDD" id="cd00118">
    <property type="entry name" value="LysM"/>
    <property type="match status" value="2"/>
</dbReference>
<dbReference type="PANTHER" id="PTHR33734:SF22">
    <property type="entry name" value="MEMBRANE-BOUND LYTIC MUREIN TRANSGLYCOSYLASE D"/>
    <property type="match status" value="1"/>
</dbReference>
<dbReference type="Pfam" id="PF01476">
    <property type="entry name" value="LysM"/>
    <property type="match status" value="2"/>
</dbReference>
<evidence type="ECO:0000313" key="4">
    <source>
        <dbReference type="EMBL" id="WII29815.1"/>
    </source>
</evidence>
<reference evidence="4" key="1">
    <citation type="submission" date="2023-04" db="EMBL/GenBank/DDBJ databases">
        <title>Four porcine-derived lactic acid bacteria strains analyses and their evaluation as potential probiotics based on genomics.</title>
        <authorList>
            <person name="Niu D."/>
        </authorList>
    </citation>
    <scope>NUCLEOTIDE SEQUENCE</scope>
    <source>
        <strain evidence="4">ZSA5</strain>
        <plasmid evidence="4">unnamed2</plasmid>
    </source>
</reference>
<gene>
    <name evidence="4" type="ORF">QFE45_11160</name>
</gene>
<dbReference type="Proteomes" id="UP001231316">
    <property type="component" value="Plasmid unnamed2"/>
</dbReference>
<dbReference type="GO" id="GO:0008932">
    <property type="term" value="F:lytic endotransglycosylase activity"/>
    <property type="evidence" value="ECO:0007669"/>
    <property type="project" value="TreeGrafter"/>
</dbReference>
<name>A0AAX3XBZ4_9LACO</name>
<dbReference type="SMART" id="SM00257">
    <property type="entry name" value="LysM"/>
    <property type="match status" value="2"/>
</dbReference>
<organism evidence="4 5">
    <name type="scientific">Ligilactobacillus salivarius</name>
    <dbReference type="NCBI Taxonomy" id="1624"/>
    <lineage>
        <taxon>Bacteria</taxon>
        <taxon>Bacillati</taxon>
        <taxon>Bacillota</taxon>
        <taxon>Bacilli</taxon>
        <taxon>Lactobacillales</taxon>
        <taxon>Lactobacillaceae</taxon>
        <taxon>Ligilactobacillus</taxon>
    </lineage>
</organism>
<dbReference type="PANTHER" id="PTHR33734">
    <property type="entry name" value="LYSM DOMAIN-CONTAINING GPI-ANCHORED PROTEIN 2"/>
    <property type="match status" value="1"/>
</dbReference>
<dbReference type="InterPro" id="IPR036779">
    <property type="entry name" value="LysM_dom_sf"/>
</dbReference>
<dbReference type="Gene3D" id="3.10.350.10">
    <property type="entry name" value="LysM domain"/>
    <property type="match status" value="2"/>
</dbReference>
<evidence type="ECO:0000313" key="5">
    <source>
        <dbReference type="Proteomes" id="UP001231316"/>
    </source>
</evidence>
<accession>A0AAX3XBZ4</accession>
<evidence type="ECO:0000256" key="2">
    <source>
        <dbReference type="SAM" id="SignalP"/>
    </source>
</evidence>
<dbReference type="SUPFAM" id="SSF54106">
    <property type="entry name" value="LysM domain"/>
    <property type="match status" value="2"/>
</dbReference>
<keyword evidence="2" id="KW-0732">Signal</keyword>
<feature type="domain" description="LysM" evidence="3">
    <location>
        <begin position="81"/>
        <end position="124"/>
    </location>
</feature>
<dbReference type="EMBL" id="CP123973">
    <property type="protein sequence ID" value="WII29815.1"/>
    <property type="molecule type" value="Genomic_DNA"/>
</dbReference>
<feature type="signal peptide" evidence="2">
    <location>
        <begin position="1"/>
        <end position="27"/>
    </location>
</feature>
<evidence type="ECO:0000259" key="3">
    <source>
        <dbReference type="PROSITE" id="PS51782"/>
    </source>
</evidence>